<gene>
    <name evidence="2" type="ORF">G9H71_12545</name>
</gene>
<comment type="caution">
    <text evidence="2">The sequence shown here is derived from an EMBL/GenBank/DDBJ whole genome shotgun (WGS) entry which is preliminary data.</text>
</comment>
<name>A0ABX0GUM6_9ACTN</name>
<evidence type="ECO:0000256" key="1">
    <source>
        <dbReference type="RuleBase" id="RU004508"/>
    </source>
</evidence>
<dbReference type="Proteomes" id="UP000800981">
    <property type="component" value="Unassembled WGS sequence"/>
</dbReference>
<dbReference type="PIRSF" id="PIRSF000390">
    <property type="entry name" value="PLP_StrS"/>
    <property type="match status" value="1"/>
</dbReference>
<dbReference type="Pfam" id="PF01041">
    <property type="entry name" value="DegT_DnrJ_EryC1"/>
    <property type="match status" value="1"/>
</dbReference>
<dbReference type="SUPFAM" id="SSF53383">
    <property type="entry name" value="PLP-dependent transferases"/>
    <property type="match status" value="1"/>
</dbReference>
<dbReference type="Gene3D" id="3.40.640.10">
    <property type="entry name" value="Type I PLP-dependent aspartate aminotransferase-like (Major domain)"/>
    <property type="match status" value="1"/>
</dbReference>
<dbReference type="PANTHER" id="PTHR30244:SF30">
    <property type="entry name" value="BLR5990 PROTEIN"/>
    <property type="match status" value="1"/>
</dbReference>
<evidence type="ECO:0000313" key="2">
    <source>
        <dbReference type="EMBL" id="NHC14608.1"/>
    </source>
</evidence>
<dbReference type="Gene3D" id="3.90.1150.10">
    <property type="entry name" value="Aspartate Aminotransferase, domain 1"/>
    <property type="match status" value="1"/>
</dbReference>
<organism evidence="2 3">
    <name type="scientific">Motilibacter deserti</name>
    <dbReference type="NCBI Taxonomy" id="2714956"/>
    <lineage>
        <taxon>Bacteria</taxon>
        <taxon>Bacillati</taxon>
        <taxon>Actinomycetota</taxon>
        <taxon>Actinomycetes</taxon>
        <taxon>Motilibacterales</taxon>
        <taxon>Motilibacteraceae</taxon>
        <taxon>Motilibacter</taxon>
    </lineage>
</organism>
<dbReference type="InterPro" id="IPR015422">
    <property type="entry name" value="PyrdxlP-dep_Trfase_small"/>
</dbReference>
<dbReference type="RefSeq" id="WP_166282299.1">
    <property type="nucleotide sequence ID" value="NZ_JAANNP010000008.1"/>
</dbReference>
<dbReference type="GO" id="GO:0008483">
    <property type="term" value="F:transaminase activity"/>
    <property type="evidence" value="ECO:0007669"/>
    <property type="project" value="UniProtKB-KW"/>
</dbReference>
<keyword evidence="2" id="KW-0808">Transferase</keyword>
<keyword evidence="1" id="KW-0663">Pyridoxal phosphate</keyword>
<dbReference type="InterPro" id="IPR015421">
    <property type="entry name" value="PyrdxlP-dep_Trfase_major"/>
</dbReference>
<dbReference type="InterPro" id="IPR015424">
    <property type="entry name" value="PyrdxlP-dep_Trfase"/>
</dbReference>
<keyword evidence="3" id="KW-1185">Reference proteome</keyword>
<proteinExistence type="inferred from homology"/>
<sequence>MTSTETPSASPVPLAEPLFGARERELLLEAMDSGFVSSAGPHIARFERAFAEAVGARHAVACSSGTAALHVALRLCGVGPGDLVAVSDFTFIASANAAAYQGARLLLVDSDRDTWCMDPALLAVTLDARARAGEPLPAAVEAVHVLGQPADLAGIAEACARHGIALVEDAAESLGAGWSGGPLAGRATGTVGRLGAYSFNGNKIITTGGGGMIVTDDEATAERARHLTTQARVPDRGYLHDEVGYNYRLTNLAAALGLAQLERLDQVVARKRAIAARYDAALANTGATLPPRRPGMDSTYWLYSLLVPEGTPADEEAARDALLDALAAARIGARALWRPLHQQPALAGSEYVGGGVGESLYRRGVSLPCSGGLPDEQQERVIEVVLEHAAQRWG</sequence>
<dbReference type="CDD" id="cd00616">
    <property type="entry name" value="AHBA_syn"/>
    <property type="match status" value="1"/>
</dbReference>
<protein>
    <submittedName>
        <fullName evidence="2">DegT/DnrJ/EryC1/StrS aminotransferase</fullName>
    </submittedName>
</protein>
<reference evidence="2 3" key="1">
    <citation type="submission" date="2020-03" db="EMBL/GenBank/DDBJ databases">
        <title>Two novel Motilibacter sp.</title>
        <authorList>
            <person name="Liu S."/>
        </authorList>
    </citation>
    <scope>NUCLEOTIDE SEQUENCE [LARGE SCALE GENOMIC DNA]</scope>
    <source>
        <strain evidence="2 3">E257</strain>
    </source>
</reference>
<keyword evidence="2" id="KW-0032">Aminotransferase</keyword>
<dbReference type="PANTHER" id="PTHR30244">
    <property type="entry name" value="TRANSAMINASE"/>
    <property type="match status" value="1"/>
</dbReference>
<comment type="similarity">
    <text evidence="1">Belongs to the DegT/DnrJ/EryC1 family.</text>
</comment>
<dbReference type="InterPro" id="IPR000653">
    <property type="entry name" value="DegT/StrS_aminotransferase"/>
</dbReference>
<evidence type="ECO:0000313" key="3">
    <source>
        <dbReference type="Proteomes" id="UP000800981"/>
    </source>
</evidence>
<dbReference type="EMBL" id="JAANNP010000008">
    <property type="protein sequence ID" value="NHC14608.1"/>
    <property type="molecule type" value="Genomic_DNA"/>
</dbReference>
<accession>A0ABX0GUM6</accession>